<name>A0A919BM58_STRFL</name>
<keyword evidence="1" id="KW-0732">Signal</keyword>
<reference evidence="2" key="2">
    <citation type="submission" date="2020-09" db="EMBL/GenBank/DDBJ databases">
        <authorList>
            <person name="Sun Q."/>
            <person name="Ohkuma M."/>
        </authorList>
    </citation>
    <scope>NUCLEOTIDE SEQUENCE</scope>
    <source>
        <strain evidence="2">JCM 4122</strain>
    </source>
</reference>
<feature type="chain" id="PRO_5037732549" description="Secreted protein" evidence="1">
    <location>
        <begin position="44"/>
        <end position="221"/>
    </location>
</feature>
<evidence type="ECO:0000313" key="3">
    <source>
        <dbReference type="Proteomes" id="UP000632849"/>
    </source>
</evidence>
<protein>
    <recommendedName>
        <fullName evidence="4">Secreted protein</fullName>
    </recommendedName>
</protein>
<evidence type="ECO:0000256" key="1">
    <source>
        <dbReference type="SAM" id="SignalP"/>
    </source>
</evidence>
<reference evidence="2" key="1">
    <citation type="journal article" date="2014" name="Int. J. Syst. Evol. Microbiol.">
        <title>Complete genome sequence of Corynebacterium casei LMG S-19264T (=DSM 44701T), isolated from a smear-ripened cheese.</title>
        <authorList>
            <consortium name="US DOE Joint Genome Institute (JGI-PGF)"/>
            <person name="Walter F."/>
            <person name="Albersmeier A."/>
            <person name="Kalinowski J."/>
            <person name="Ruckert C."/>
        </authorList>
    </citation>
    <scope>NUCLEOTIDE SEQUENCE</scope>
    <source>
        <strain evidence="2">JCM 4122</strain>
    </source>
</reference>
<evidence type="ECO:0000313" key="2">
    <source>
        <dbReference type="EMBL" id="GHF98565.1"/>
    </source>
</evidence>
<evidence type="ECO:0008006" key="4">
    <source>
        <dbReference type="Google" id="ProtNLM"/>
    </source>
</evidence>
<comment type="caution">
    <text evidence="2">The sequence shown here is derived from an EMBL/GenBank/DDBJ whole genome shotgun (WGS) entry which is preliminary data.</text>
</comment>
<accession>A0A919BM58</accession>
<feature type="signal peptide" evidence="1">
    <location>
        <begin position="1"/>
        <end position="43"/>
    </location>
</feature>
<dbReference type="Proteomes" id="UP000632849">
    <property type="component" value="Unassembled WGS sequence"/>
</dbReference>
<dbReference type="AlphaFoldDB" id="A0A919BM58"/>
<dbReference type="EMBL" id="BNBE01000001">
    <property type="protein sequence ID" value="GHF98565.1"/>
    <property type="molecule type" value="Genomic_DNA"/>
</dbReference>
<sequence>MWVVRGRPHDSRMRISQRLSKPVTAAVLGAALALTAGTGAASAATPAAKSPAKTSRVQVKAGPEAWRFVPAEPHFRKWAGNVVRSCGPARTQTADTDRAQRAATAGTPVPEVPLGLDDQCVAHHHQDRIIRAFTPGRTDYPALRTRLLALGYPAARIHQMRGPYGSPVARVDLRLPGSAMAVDVTGYGTLVTVEPFGVPASPDIDVTRVHREPVISFPDLP</sequence>
<keyword evidence="3" id="KW-1185">Reference proteome</keyword>
<proteinExistence type="predicted"/>
<organism evidence="2 3">
    <name type="scientific">Streptomyces filamentosus</name>
    <name type="common">Streptomyces roseosporus</name>
    <dbReference type="NCBI Taxonomy" id="67294"/>
    <lineage>
        <taxon>Bacteria</taxon>
        <taxon>Bacillati</taxon>
        <taxon>Actinomycetota</taxon>
        <taxon>Actinomycetes</taxon>
        <taxon>Kitasatosporales</taxon>
        <taxon>Streptomycetaceae</taxon>
        <taxon>Streptomyces</taxon>
    </lineage>
</organism>
<gene>
    <name evidence="2" type="ORF">GCM10017667_31630</name>
</gene>